<proteinExistence type="predicted"/>
<dbReference type="Gene3D" id="3.90.79.10">
    <property type="entry name" value="Nucleoside Triphosphate Pyrophosphohydrolase"/>
    <property type="match status" value="1"/>
</dbReference>
<gene>
    <name evidence="2" type="ORF">SAMN05445756_1074</name>
</gene>
<feature type="domain" description="Nudix hydrolase" evidence="1">
    <location>
        <begin position="85"/>
        <end position="222"/>
    </location>
</feature>
<dbReference type="InterPro" id="IPR000086">
    <property type="entry name" value="NUDIX_hydrolase_dom"/>
</dbReference>
<dbReference type="Pfam" id="PF00293">
    <property type="entry name" value="NUDIX"/>
    <property type="match status" value="1"/>
</dbReference>
<evidence type="ECO:0000259" key="1">
    <source>
        <dbReference type="PROSITE" id="PS51462"/>
    </source>
</evidence>
<sequence>MAEILRDDRPHLLRLTDEPLTLPPEVAALAAENWERRLAEQPALFDGPTLVAAPGTDARTLEVPVARSCYSHYLAVSDGVLPSEWCHRHVWAGVLVRAADGACLHGRMSDTTKRPGHWQLPGGAIDLDDVDGDRIDPADCARRELLEEVGLDLGAIGDPPLVPWAVADRPNGNIGYLYEVRTGLEQGQVEEIFAAHLRAEEAAGRAPEFTAIRWVAPGQEWV</sequence>
<accession>A0A212TEJ2</accession>
<dbReference type="EMBL" id="FYEZ01000001">
    <property type="protein sequence ID" value="SNC64251.1"/>
    <property type="molecule type" value="Genomic_DNA"/>
</dbReference>
<protein>
    <submittedName>
        <fullName evidence="2">NUDIX domain-containing protein</fullName>
    </submittedName>
</protein>
<dbReference type="RefSeq" id="WP_088817974.1">
    <property type="nucleotide sequence ID" value="NZ_FYEZ01000001.1"/>
</dbReference>
<reference evidence="2 3" key="1">
    <citation type="submission" date="2017-06" db="EMBL/GenBank/DDBJ databases">
        <authorList>
            <person name="Kim H.J."/>
            <person name="Triplett B.A."/>
        </authorList>
    </citation>
    <scope>NUCLEOTIDE SEQUENCE [LARGE SCALE GENOMIC DNA]</scope>
    <source>
        <strain evidence="2 3">DSM 22179</strain>
    </source>
</reference>
<dbReference type="InterPro" id="IPR015797">
    <property type="entry name" value="NUDIX_hydrolase-like_dom_sf"/>
</dbReference>
<keyword evidence="3" id="KW-1185">Reference proteome</keyword>
<organism evidence="2 3">
    <name type="scientific">Kytococcus aerolatus</name>
    <dbReference type="NCBI Taxonomy" id="592308"/>
    <lineage>
        <taxon>Bacteria</taxon>
        <taxon>Bacillati</taxon>
        <taxon>Actinomycetota</taxon>
        <taxon>Actinomycetes</taxon>
        <taxon>Micrococcales</taxon>
        <taxon>Kytococcaceae</taxon>
        <taxon>Kytococcus</taxon>
    </lineage>
</organism>
<dbReference type="PROSITE" id="PS51462">
    <property type="entry name" value="NUDIX"/>
    <property type="match status" value="1"/>
</dbReference>
<dbReference type="AlphaFoldDB" id="A0A212TEJ2"/>
<name>A0A212TEJ2_9MICO</name>
<dbReference type="SUPFAM" id="SSF55811">
    <property type="entry name" value="Nudix"/>
    <property type="match status" value="1"/>
</dbReference>
<evidence type="ECO:0000313" key="2">
    <source>
        <dbReference type="EMBL" id="SNC64251.1"/>
    </source>
</evidence>
<evidence type="ECO:0000313" key="3">
    <source>
        <dbReference type="Proteomes" id="UP000198122"/>
    </source>
</evidence>
<dbReference type="Proteomes" id="UP000198122">
    <property type="component" value="Unassembled WGS sequence"/>
</dbReference>
<dbReference type="OrthoDB" id="4247482at2"/>